<dbReference type="GO" id="GO:0004519">
    <property type="term" value="F:endonuclease activity"/>
    <property type="evidence" value="ECO:0007669"/>
    <property type="project" value="UniProtKB-KW"/>
</dbReference>
<dbReference type="PANTHER" id="PTHR34477">
    <property type="entry name" value="UPF0213 PROTEIN YHBQ"/>
    <property type="match status" value="1"/>
</dbReference>
<organism evidence="3 4">
    <name type="scientific">Proteus myxofaciens ATCC 19692</name>
    <dbReference type="NCBI Taxonomy" id="1354337"/>
    <lineage>
        <taxon>Bacteria</taxon>
        <taxon>Pseudomonadati</taxon>
        <taxon>Pseudomonadota</taxon>
        <taxon>Gammaproteobacteria</taxon>
        <taxon>Enterobacterales</taxon>
        <taxon>Morganellaceae</taxon>
        <taxon>Proteus</taxon>
    </lineage>
</organism>
<proteinExistence type="inferred from homology"/>
<dbReference type="RefSeq" id="WP_066749935.1">
    <property type="nucleotide sequence ID" value="NZ_LXEN01000095.1"/>
</dbReference>
<dbReference type="EMBL" id="LXEN01000095">
    <property type="protein sequence ID" value="OAT27028.1"/>
    <property type="molecule type" value="Genomic_DNA"/>
</dbReference>
<comment type="similarity">
    <text evidence="1">Belongs to the UPF0213 family.</text>
</comment>
<dbReference type="InterPro" id="IPR035901">
    <property type="entry name" value="GIY-YIG_endonuc_sf"/>
</dbReference>
<keyword evidence="3" id="KW-0255">Endonuclease</keyword>
<evidence type="ECO:0000256" key="1">
    <source>
        <dbReference type="ARBA" id="ARBA00007435"/>
    </source>
</evidence>
<protein>
    <submittedName>
        <fullName evidence="3">Putative URI domain-containing endonuclease</fullName>
    </submittedName>
</protein>
<dbReference type="CDD" id="cd10456">
    <property type="entry name" value="GIY-YIG_UPF0213"/>
    <property type="match status" value="1"/>
</dbReference>
<dbReference type="Gene3D" id="3.40.1440.10">
    <property type="entry name" value="GIY-YIG endonuclease"/>
    <property type="match status" value="1"/>
</dbReference>
<name>A0A198FQ79_9GAMM</name>
<dbReference type="PROSITE" id="PS50164">
    <property type="entry name" value="GIY_YIG"/>
    <property type="match status" value="1"/>
</dbReference>
<dbReference type="InterPro" id="IPR050190">
    <property type="entry name" value="UPF0213_domain"/>
</dbReference>
<feature type="domain" description="GIY-YIG" evidence="2">
    <location>
        <begin position="4"/>
        <end position="79"/>
    </location>
</feature>
<dbReference type="STRING" id="1354337.M983_1968"/>
<dbReference type="OrthoDB" id="9797095at2"/>
<evidence type="ECO:0000259" key="2">
    <source>
        <dbReference type="PROSITE" id="PS50164"/>
    </source>
</evidence>
<comment type="caution">
    <text evidence="3">The sequence shown here is derived from an EMBL/GenBank/DDBJ whole genome shotgun (WGS) entry which is preliminary data.</text>
</comment>
<keyword evidence="4" id="KW-1185">Reference proteome</keyword>
<dbReference type="Proteomes" id="UP000094023">
    <property type="component" value="Unassembled WGS sequence"/>
</dbReference>
<dbReference type="PATRIC" id="fig|1354337.4.peg.2011"/>
<dbReference type="SUPFAM" id="SSF82771">
    <property type="entry name" value="GIY-YIG endonuclease"/>
    <property type="match status" value="1"/>
</dbReference>
<accession>A0A198FQ79</accession>
<dbReference type="InterPro" id="IPR000305">
    <property type="entry name" value="GIY-YIG_endonuc"/>
</dbReference>
<sequence>MADQKWSIYMIRDKLGNIYTGITTDVSRRFYQHQQGTGAKALKGKGPLFLEFQCPVGNRQQASQLEYQLKQLKKQQKEKLITDQPSDVALYLNHNPHN</sequence>
<dbReference type="PANTHER" id="PTHR34477:SF1">
    <property type="entry name" value="UPF0213 PROTEIN YHBQ"/>
    <property type="match status" value="1"/>
</dbReference>
<evidence type="ECO:0000313" key="4">
    <source>
        <dbReference type="Proteomes" id="UP000094023"/>
    </source>
</evidence>
<reference evidence="3 4" key="1">
    <citation type="submission" date="2016-04" db="EMBL/GenBank/DDBJ databases">
        <title>ATOL: Assembling a taxonomically balanced genome-scale reconstruction of the evolutionary history of the Enterobacteriaceae.</title>
        <authorList>
            <person name="Plunkett G.III."/>
            <person name="Neeno-Eckwall E.C."/>
            <person name="Glasner J.D."/>
            <person name="Perna N.T."/>
        </authorList>
    </citation>
    <scope>NUCLEOTIDE SEQUENCE [LARGE SCALE GENOMIC DNA]</scope>
    <source>
        <strain evidence="3 4">ATCC 19692</strain>
    </source>
</reference>
<keyword evidence="3" id="KW-0540">Nuclease</keyword>
<dbReference type="AlphaFoldDB" id="A0A198FQ79"/>
<keyword evidence="3" id="KW-0378">Hydrolase</keyword>
<gene>
    <name evidence="3" type="ORF">M983_1968</name>
</gene>
<evidence type="ECO:0000313" key="3">
    <source>
        <dbReference type="EMBL" id="OAT27028.1"/>
    </source>
</evidence>
<dbReference type="Pfam" id="PF01541">
    <property type="entry name" value="GIY-YIG"/>
    <property type="match status" value="1"/>
</dbReference>